<keyword evidence="1" id="KW-0472">Membrane</keyword>
<protein>
    <submittedName>
        <fullName evidence="2">Uncharacterized protein</fullName>
    </submittedName>
</protein>
<keyword evidence="1" id="KW-0812">Transmembrane</keyword>
<sequence>MRCLAYIVVDYYFPPYILMNPCLAQISHFPPVVHKLVLGTIRCVFLASGLIWMTSLMTSWITTWHSKKGETIKKNNNEIKYCLFLGDLDAVFKICSTISHLHLQ</sequence>
<dbReference type="Proteomes" id="UP001054945">
    <property type="component" value="Unassembled WGS sequence"/>
</dbReference>
<evidence type="ECO:0000313" key="3">
    <source>
        <dbReference type="Proteomes" id="UP001054945"/>
    </source>
</evidence>
<keyword evidence="3" id="KW-1185">Reference proteome</keyword>
<accession>A0AAV4RJV9</accession>
<dbReference type="EMBL" id="BPLR01007940">
    <property type="protein sequence ID" value="GIY20844.1"/>
    <property type="molecule type" value="Genomic_DNA"/>
</dbReference>
<evidence type="ECO:0000256" key="1">
    <source>
        <dbReference type="SAM" id="Phobius"/>
    </source>
</evidence>
<proteinExistence type="predicted"/>
<name>A0AAV4RJV9_CAEEX</name>
<organism evidence="2 3">
    <name type="scientific">Caerostris extrusa</name>
    <name type="common">Bark spider</name>
    <name type="synonym">Caerostris bankana</name>
    <dbReference type="NCBI Taxonomy" id="172846"/>
    <lineage>
        <taxon>Eukaryota</taxon>
        <taxon>Metazoa</taxon>
        <taxon>Ecdysozoa</taxon>
        <taxon>Arthropoda</taxon>
        <taxon>Chelicerata</taxon>
        <taxon>Arachnida</taxon>
        <taxon>Araneae</taxon>
        <taxon>Araneomorphae</taxon>
        <taxon>Entelegynae</taxon>
        <taxon>Araneoidea</taxon>
        <taxon>Araneidae</taxon>
        <taxon>Caerostris</taxon>
    </lineage>
</organism>
<reference evidence="2 3" key="1">
    <citation type="submission" date="2021-06" db="EMBL/GenBank/DDBJ databases">
        <title>Caerostris extrusa draft genome.</title>
        <authorList>
            <person name="Kono N."/>
            <person name="Arakawa K."/>
        </authorList>
    </citation>
    <scope>NUCLEOTIDE SEQUENCE [LARGE SCALE GENOMIC DNA]</scope>
</reference>
<feature type="transmembrane region" description="Helical" evidence="1">
    <location>
        <begin position="39"/>
        <end position="64"/>
    </location>
</feature>
<evidence type="ECO:0000313" key="2">
    <source>
        <dbReference type="EMBL" id="GIY20844.1"/>
    </source>
</evidence>
<gene>
    <name evidence="2" type="ORF">CEXT_665151</name>
</gene>
<keyword evidence="1" id="KW-1133">Transmembrane helix</keyword>
<comment type="caution">
    <text evidence="2">The sequence shown here is derived from an EMBL/GenBank/DDBJ whole genome shotgun (WGS) entry which is preliminary data.</text>
</comment>
<dbReference type="AlphaFoldDB" id="A0AAV4RJV9"/>